<evidence type="ECO:0000313" key="1">
    <source>
        <dbReference type="EMBL" id="EQB01324.1"/>
    </source>
</evidence>
<dbReference type="Proteomes" id="UP000015525">
    <property type="component" value="Unassembled WGS sequence"/>
</dbReference>
<keyword evidence="2" id="KW-1185">Reference proteome</keyword>
<dbReference type="SUPFAM" id="SSF53335">
    <property type="entry name" value="S-adenosyl-L-methionine-dependent methyltransferases"/>
    <property type="match status" value="1"/>
</dbReference>
<dbReference type="InterPro" id="IPR050447">
    <property type="entry name" value="Erg6_SMT_methyltransf"/>
</dbReference>
<organism evidence="1 2">
    <name type="scientific">Sphingobium quisquiliarum P25</name>
    <dbReference type="NCBI Taxonomy" id="1329909"/>
    <lineage>
        <taxon>Bacteria</taxon>
        <taxon>Pseudomonadati</taxon>
        <taxon>Pseudomonadota</taxon>
        <taxon>Alphaproteobacteria</taxon>
        <taxon>Sphingomonadales</taxon>
        <taxon>Sphingomonadaceae</taxon>
        <taxon>Sphingobium</taxon>
    </lineage>
</organism>
<dbReference type="Pfam" id="PF02353">
    <property type="entry name" value="CMAS"/>
    <property type="match status" value="1"/>
</dbReference>
<evidence type="ECO:0008006" key="3">
    <source>
        <dbReference type="Google" id="ProtNLM"/>
    </source>
</evidence>
<dbReference type="EMBL" id="ATHO01000155">
    <property type="protein sequence ID" value="EQB01324.1"/>
    <property type="molecule type" value="Genomic_DNA"/>
</dbReference>
<dbReference type="PANTHER" id="PTHR44068">
    <property type="entry name" value="ZGC:194242"/>
    <property type="match status" value="1"/>
</dbReference>
<accession>T0HV27</accession>
<reference evidence="1 2" key="1">
    <citation type="journal article" date="2013" name="Genome Announc.">
        <title>Draft Genome Sequence of Sphingobium quisquiliarum Strain P25T, a Novel Hexachlorocyclohexane (HCH)-Degrading Bacterium Isolated from an HCH Dumpsite.</title>
        <authorList>
            <person name="Kumar Singh A."/>
            <person name="Sangwan N."/>
            <person name="Sharma A."/>
            <person name="Gupta V."/>
            <person name="Khurana J.P."/>
            <person name="Lal R."/>
        </authorList>
    </citation>
    <scope>NUCLEOTIDE SEQUENCE [LARGE SCALE GENOMIC DNA]</scope>
    <source>
        <strain evidence="1 2">P25</strain>
    </source>
</reference>
<dbReference type="InterPro" id="IPR029063">
    <property type="entry name" value="SAM-dependent_MTases_sf"/>
</dbReference>
<dbReference type="PATRIC" id="fig|1329909.3.peg.3435"/>
<evidence type="ECO:0000313" key="2">
    <source>
        <dbReference type="Proteomes" id="UP000015525"/>
    </source>
</evidence>
<dbReference type="AlphaFoldDB" id="T0HV27"/>
<gene>
    <name evidence="1" type="ORF">L288_17850</name>
</gene>
<proteinExistence type="predicted"/>
<protein>
    <recommendedName>
        <fullName evidence="3">Methyltransferase type 11</fullName>
    </recommendedName>
</protein>
<dbReference type="Gene3D" id="3.40.50.150">
    <property type="entry name" value="Vaccinia Virus protein VP39"/>
    <property type="match status" value="1"/>
</dbReference>
<name>T0HV27_9SPHN</name>
<dbReference type="PANTHER" id="PTHR44068:SF11">
    <property type="entry name" value="GERANYL DIPHOSPHATE 2-C-METHYLTRANSFERASE"/>
    <property type="match status" value="1"/>
</dbReference>
<sequence length="278" mass="31379">MIVPDRPATAAHVAVHYDELDLAYRRMWGDHVHHGYWRSGKETPQEAAAALAVLVEEHLALRPGHRVCDIGCGYGATAAAILGRHDVTIVGLTLSAAQQRIADGRAPGFAWLLRDWLGNGLERASFDRAYAIESSEHMTDKGRFFTEARRILRPGGRLVVCAWLEGPHVTPWQVRHLLLPICREGRLPSMGSREDYVDLAARAGFVLTGYQDISRQVRRTWLLCLMRLMKGLAIDRDIRRLALSRATRSRDFMFSLPRLLIASRTGAMRYGVFQWEAR</sequence>
<dbReference type="RefSeq" id="WP_021239600.1">
    <property type="nucleotide sequence ID" value="NZ_ATHO01000155.1"/>
</dbReference>
<dbReference type="CDD" id="cd02440">
    <property type="entry name" value="AdoMet_MTases"/>
    <property type="match status" value="1"/>
</dbReference>
<comment type="caution">
    <text evidence="1">The sequence shown here is derived from an EMBL/GenBank/DDBJ whole genome shotgun (WGS) entry which is preliminary data.</text>
</comment>